<keyword evidence="2" id="KW-0472">Membrane</keyword>
<evidence type="ECO:0000313" key="4">
    <source>
        <dbReference type="Proteomes" id="UP000006023"/>
    </source>
</evidence>
<organism evidence="3 4">
    <name type="scientific">Gordonia amarae NBRC 15530</name>
    <dbReference type="NCBI Taxonomy" id="1075090"/>
    <lineage>
        <taxon>Bacteria</taxon>
        <taxon>Bacillati</taxon>
        <taxon>Actinomycetota</taxon>
        <taxon>Actinomycetes</taxon>
        <taxon>Mycobacteriales</taxon>
        <taxon>Gordoniaceae</taxon>
        <taxon>Gordonia</taxon>
    </lineage>
</organism>
<dbReference type="InterPro" id="IPR035166">
    <property type="entry name" value="DUF5336"/>
</dbReference>
<feature type="compositionally biased region" description="Pro residues" evidence="1">
    <location>
        <begin position="111"/>
        <end position="145"/>
    </location>
</feature>
<feature type="compositionally biased region" description="Pro residues" evidence="1">
    <location>
        <begin position="192"/>
        <end position="203"/>
    </location>
</feature>
<evidence type="ECO:0000256" key="2">
    <source>
        <dbReference type="SAM" id="Phobius"/>
    </source>
</evidence>
<feature type="transmembrane region" description="Helical" evidence="2">
    <location>
        <begin position="216"/>
        <end position="239"/>
    </location>
</feature>
<feature type="compositionally biased region" description="Gly residues" evidence="1">
    <location>
        <begin position="170"/>
        <end position="186"/>
    </location>
</feature>
<proteinExistence type="predicted"/>
<dbReference type="Proteomes" id="UP000006023">
    <property type="component" value="Unassembled WGS sequence"/>
</dbReference>
<dbReference type="AlphaFoldDB" id="G7GQN8"/>
<sequence length="353" mass="36194">MESVTGHSPQPDPLRPDPLRPDAARPEPPTTDPQRHDVRRHDPQSGRFRAPEVDDFRPIPGDQGPGGPPATDPLQSGTQAGGPGPTTAGGGFTGRPGGPAPRGPLTQQPAGHPPQSRPFPAQPPSRPFPVQPPSQPFPAQPPSQPLPAQYGPGPAQPVFNQGGYPASGGPQFGGPQFGGPPGGGPHTGALPPVGPQPGSPPPCTTRRPGLLSRSTILVLISAVAGLVTYTMGFVDWVSFDATTTEDDLSRWGEDLTGIPGFFSYEVLLNPGKFLILMGALAVAAVLLVVPAYRRALPLLAVLASGGWFALLSAALALPGVVDLGAGAIIALIFGFLQAAALVAAAFVQGLERT</sequence>
<dbReference type="Pfam" id="PF17270">
    <property type="entry name" value="DUF5336"/>
    <property type="match status" value="1"/>
</dbReference>
<accession>G7GQN8</accession>
<gene>
    <name evidence="3" type="ORF">GOAMR_46_00090</name>
</gene>
<evidence type="ECO:0000256" key="1">
    <source>
        <dbReference type="SAM" id="MobiDB-lite"/>
    </source>
</evidence>
<name>G7GQN8_9ACTN</name>
<reference evidence="3 4" key="1">
    <citation type="submission" date="2011-11" db="EMBL/GenBank/DDBJ databases">
        <title>Whole genome shotgun sequence of Gordonia amarae NBRC 15530.</title>
        <authorList>
            <person name="Takarada H."/>
            <person name="Hosoyama A."/>
            <person name="Tsuchikane K."/>
            <person name="Katsumata H."/>
            <person name="Yamazaki S."/>
            <person name="Fujita N."/>
        </authorList>
    </citation>
    <scope>NUCLEOTIDE SEQUENCE [LARGE SCALE GENOMIC DNA]</scope>
    <source>
        <strain evidence="3 4">NBRC 15530</strain>
    </source>
</reference>
<feature type="region of interest" description="Disordered" evidence="1">
    <location>
        <begin position="1"/>
        <end position="207"/>
    </location>
</feature>
<protein>
    <submittedName>
        <fullName evidence="3">Uncharacterized protein</fullName>
    </submittedName>
</protein>
<keyword evidence="2" id="KW-1133">Transmembrane helix</keyword>
<keyword evidence="2" id="KW-0812">Transmembrane</keyword>
<feature type="transmembrane region" description="Helical" evidence="2">
    <location>
        <begin position="273"/>
        <end position="292"/>
    </location>
</feature>
<feature type="transmembrane region" description="Helical" evidence="2">
    <location>
        <begin position="299"/>
        <end position="317"/>
    </location>
</feature>
<dbReference type="EMBL" id="BAED01000046">
    <property type="protein sequence ID" value="GAB05913.1"/>
    <property type="molecule type" value="Genomic_DNA"/>
</dbReference>
<dbReference type="STRING" id="1075090.GOAMR_46_00090"/>
<evidence type="ECO:0000313" key="3">
    <source>
        <dbReference type="EMBL" id="GAB05913.1"/>
    </source>
</evidence>
<feature type="transmembrane region" description="Helical" evidence="2">
    <location>
        <begin position="323"/>
        <end position="347"/>
    </location>
</feature>
<comment type="caution">
    <text evidence="3">The sequence shown here is derived from an EMBL/GenBank/DDBJ whole genome shotgun (WGS) entry which is preliminary data.</text>
</comment>
<feature type="compositionally biased region" description="Basic and acidic residues" evidence="1">
    <location>
        <begin position="33"/>
        <end position="57"/>
    </location>
</feature>
<keyword evidence="4" id="KW-1185">Reference proteome</keyword>
<feature type="compositionally biased region" description="Gly residues" evidence="1">
    <location>
        <begin position="79"/>
        <end position="97"/>
    </location>
</feature>
<dbReference type="eggNOG" id="ENOG5031VR4">
    <property type="taxonomic scope" value="Bacteria"/>
</dbReference>
<feature type="compositionally biased region" description="Basic and acidic residues" evidence="1">
    <location>
        <begin position="14"/>
        <end position="25"/>
    </location>
</feature>